<comment type="caution">
    <text evidence="1">The sequence shown here is derived from an EMBL/GenBank/DDBJ whole genome shotgun (WGS) entry which is preliminary data.</text>
</comment>
<dbReference type="Proteomes" id="UP000664940">
    <property type="component" value="Unassembled WGS sequence"/>
</dbReference>
<dbReference type="EMBL" id="JABVXQ010000003">
    <property type="protein sequence ID" value="KAF6119961.1"/>
    <property type="molecule type" value="Genomic_DNA"/>
</dbReference>
<organism evidence="1 2">
    <name type="scientific">Phyllostomus discolor</name>
    <name type="common">pale spear-nosed bat</name>
    <dbReference type="NCBI Taxonomy" id="89673"/>
    <lineage>
        <taxon>Eukaryota</taxon>
        <taxon>Metazoa</taxon>
        <taxon>Chordata</taxon>
        <taxon>Craniata</taxon>
        <taxon>Vertebrata</taxon>
        <taxon>Euteleostomi</taxon>
        <taxon>Mammalia</taxon>
        <taxon>Eutheria</taxon>
        <taxon>Laurasiatheria</taxon>
        <taxon>Chiroptera</taxon>
        <taxon>Yangochiroptera</taxon>
        <taxon>Phyllostomidae</taxon>
        <taxon>Phyllostominae</taxon>
        <taxon>Phyllostomus</taxon>
    </lineage>
</organism>
<evidence type="ECO:0000313" key="2">
    <source>
        <dbReference type="Proteomes" id="UP000664940"/>
    </source>
</evidence>
<dbReference type="AlphaFoldDB" id="A0A834EK93"/>
<reference evidence="1 2" key="1">
    <citation type="journal article" date="2020" name="Nature">
        <title>Six reference-quality genomes reveal evolution of bat adaptations.</title>
        <authorList>
            <person name="Jebb D."/>
            <person name="Huang Z."/>
            <person name="Pippel M."/>
            <person name="Hughes G.M."/>
            <person name="Lavrichenko K."/>
            <person name="Devanna P."/>
            <person name="Winkler S."/>
            <person name="Jermiin L.S."/>
            <person name="Skirmuntt E.C."/>
            <person name="Katzourakis A."/>
            <person name="Burkitt-Gray L."/>
            <person name="Ray D.A."/>
            <person name="Sullivan K.A.M."/>
            <person name="Roscito J.G."/>
            <person name="Kirilenko B.M."/>
            <person name="Davalos L.M."/>
            <person name="Corthals A.P."/>
            <person name="Power M.L."/>
            <person name="Jones G."/>
            <person name="Ransome R.D."/>
            <person name="Dechmann D.K.N."/>
            <person name="Locatelli A.G."/>
            <person name="Puechmaille S.J."/>
            <person name="Fedrigo O."/>
            <person name="Jarvis E.D."/>
            <person name="Hiller M."/>
            <person name="Vernes S.C."/>
            <person name="Myers E.W."/>
            <person name="Teeling E.C."/>
        </authorList>
    </citation>
    <scope>NUCLEOTIDE SEQUENCE [LARGE SCALE GENOMIC DNA]</scope>
    <source>
        <strain evidence="1">Bat1K_MPI-CBG_1</strain>
    </source>
</reference>
<proteinExistence type="predicted"/>
<accession>A0A834EK93</accession>
<name>A0A834EK93_9CHIR</name>
<evidence type="ECO:0000313" key="1">
    <source>
        <dbReference type="EMBL" id="KAF6119961.1"/>
    </source>
</evidence>
<sequence>MAGSVSLLGEGSGKGQWPLPAFLSGRKLSPSSCLDDRHFSFYMPLAPFKLLSWCWSSEGVSLNKSMCGFLRGTAWDSRSSSTNSVPTGFCSQKLWGLIFLAVEHWAGGPDVELGLLAPEILLPNFYSPHVDVGPAHSASLPLLLV</sequence>
<gene>
    <name evidence="1" type="ORF">HJG60_010328</name>
</gene>
<protein>
    <submittedName>
        <fullName evidence="1">Uncharacterized protein</fullName>
    </submittedName>
</protein>